<name>A0AAD9A3W3_9PEZI</name>
<dbReference type="EMBL" id="JAQOWY010000641">
    <property type="protein sequence ID" value="KAK1839677.1"/>
    <property type="molecule type" value="Genomic_DNA"/>
</dbReference>
<keyword evidence="2" id="KW-1185">Reference proteome</keyword>
<comment type="caution">
    <text evidence="1">The sequence shown here is derived from an EMBL/GenBank/DDBJ whole genome shotgun (WGS) entry which is preliminary data.</text>
</comment>
<proteinExistence type="predicted"/>
<protein>
    <submittedName>
        <fullName evidence="1">Uncharacterized protein</fullName>
    </submittedName>
</protein>
<dbReference type="Proteomes" id="UP001243330">
    <property type="component" value="Unassembled WGS sequence"/>
</dbReference>
<organism evidence="1 2">
    <name type="scientific">Colletotrichum chrysophilum</name>
    <dbReference type="NCBI Taxonomy" id="1836956"/>
    <lineage>
        <taxon>Eukaryota</taxon>
        <taxon>Fungi</taxon>
        <taxon>Dikarya</taxon>
        <taxon>Ascomycota</taxon>
        <taxon>Pezizomycotina</taxon>
        <taxon>Sordariomycetes</taxon>
        <taxon>Hypocreomycetidae</taxon>
        <taxon>Glomerellales</taxon>
        <taxon>Glomerellaceae</taxon>
        <taxon>Colletotrichum</taxon>
        <taxon>Colletotrichum gloeosporioides species complex</taxon>
    </lineage>
</organism>
<accession>A0AAD9A3W3</accession>
<dbReference type="AlphaFoldDB" id="A0AAD9A3W3"/>
<evidence type="ECO:0000313" key="1">
    <source>
        <dbReference type="EMBL" id="KAK1839677.1"/>
    </source>
</evidence>
<gene>
    <name evidence="1" type="ORF">CCHR01_17694</name>
</gene>
<sequence length="64" mass="7006">MSVNRIPGCRKVEISRKPVVNRYEAVMCLALVLSTTSMDGISLTRTAADGISTSRPCAYYHICV</sequence>
<evidence type="ECO:0000313" key="2">
    <source>
        <dbReference type="Proteomes" id="UP001243330"/>
    </source>
</evidence>
<reference evidence="1" key="1">
    <citation type="submission" date="2023-01" db="EMBL/GenBank/DDBJ databases">
        <title>Colletotrichum chrysophilum M932 genome sequence.</title>
        <authorList>
            <person name="Baroncelli R."/>
        </authorList>
    </citation>
    <scope>NUCLEOTIDE SEQUENCE</scope>
    <source>
        <strain evidence="1">M932</strain>
    </source>
</reference>